<dbReference type="AlphaFoldDB" id="A0A1T4WFI8"/>
<keyword evidence="5 7" id="KW-0963">Cytoplasm</keyword>
<comment type="similarity">
    <text evidence="3 7">Belongs to the prokaryotic/mitochondrial release factor family.</text>
</comment>
<evidence type="ECO:0000256" key="8">
    <source>
        <dbReference type="NCBIfam" id="TIGR00019"/>
    </source>
</evidence>
<organism evidence="12 13">
    <name type="scientific">Desulfobaculum bizertense DSM 18034</name>
    <dbReference type="NCBI Taxonomy" id="1121442"/>
    <lineage>
        <taxon>Bacteria</taxon>
        <taxon>Pseudomonadati</taxon>
        <taxon>Thermodesulfobacteriota</taxon>
        <taxon>Desulfovibrionia</taxon>
        <taxon>Desulfovibrionales</taxon>
        <taxon>Desulfovibrionaceae</taxon>
        <taxon>Desulfobaculum</taxon>
    </lineage>
</organism>
<dbReference type="HAMAP" id="MF_00093">
    <property type="entry name" value="Rel_fac_1"/>
    <property type="match status" value="1"/>
</dbReference>
<dbReference type="PANTHER" id="PTHR43804:SF7">
    <property type="entry name" value="LD18447P"/>
    <property type="match status" value="1"/>
</dbReference>
<dbReference type="Gene3D" id="3.30.70.1660">
    <property type="match status" value="1"/>
</dbReference>
<keyword evidence="13" id="KW-1185">Reference proteome</keyword>
<dbReference type="Gene3D" id="6.10.140.1950">
    <property type="match status" value="1"/>
</dbReference>
<feature type="modified residue" description="N5-methylglutamine" evidence="7">
    <location>
        <position position="232"/>
    </location>
</feature>
<dbReference type="FunFam" id="3.30.160.20:FF:000004">
    <property type="entry name" value="Peptide chain release factor 1"/>
    <property type="match status" value="1"/>
</dbReference>
<evidence type="ECO:0000313" key="12">
    <source>
        <dbReference type="EMBL" id="SKA75919.1"/>
    </source>
</evidence>
<accession>A0A1T4WFI8</accession>
<evidence type="ECO:0000256" key="6">
    <source>
        <dbReference type="ARBA" id="ARBA00022917"/>
    </source>
</evidence>
<dbReference type="PANTHER" id="PTHR43804">
    <property type="entry name" value="LD18447P"/>
    <property type="match status" value="1"/>
</dbReference>
<comment type="subcellular location">
    <subcellularLocation>
        <location evidence="2 7">Cytoplasm</location>
    </subcellularLocation>
</comment>
<dbReference type="Gene3D" id="3.30.160.20">
    <property type="match status" value="1"/>
</dbReference>
<dbReference type="GO" id="GO:0005829">
    <property type="term" value="C:cytosol"/>
    <property type="evidence" value="ECO:0007669"/>
    <property type="project" value="UniProtKB-ARBA"/>
</dbReference>
<evidence type="ECO:0000313" key="13">
    <source>
        <dbReference type="Proteomes" id="UP000189733"/>
    </source>
</evidence>
<comment type="function">
    <text evidence="1 7">Peptide chain release factor 1 directs the termination of translation in response to the peptide chain termination codons UAG and UAA.</text>
</comment>
<dbReference type="InterPro" id="IPR000352">
    <property type="entry name" value="Pep_chain_release_fac_I"/>
</dbReference>
<comment type="PTM">
    <text evidence="7">Methylated by PrmC. Methylation increases the termination efficiency of RF1.</text>
</comment>
<protein>
    <recommendedName>
        <fullName evidence="7 8">Peptide chain release factor 1</fullName>
        <shortName evidence="7">RF-1</shortName>
    </recommendedName>
</protein>
<evidence type="ECO:0000256" key="3">
    <source>
        <dbReference type="ARBA" id="ARBA00010835"/>
    </source>
</evidence>
<feature type="compositionally biased region" description="Basic and acidic residues" evidence="10">
    <location>
        <begin position="283"/>
        <end position="292"/>
    </location>
</feature>
<dbReference type="PROSITE" id="PS00745">
    <property type="entry name" value="RF_PROK_I"/>
    <property type="match status" value="1"/>
</dbReference>
<evidence type="ECO:0000256" key="2">
    <source>
        <dbReference type="ARBA" id="ARBA00004496"/>
    </source>
</evidence>
<dbReference type="InterPro" id="IPR005139">
    <property type="entry name" value="PCRF"/>
</dbReference>
<dbReference type="FunFam" id="3.30.70.1660:FF:000002">
    <property type="entry name" value="Peptide chain release factor 1"/>
    <property type="match status" value="1"/>
</dbReference>
<dbReference type="NCBIfam" id="TIGR00019">
    <property type="entry name" value="prfA"/>
    <property type="match status" value="1"/>
</dbReference>
<evidence type="ECO:0000256" key="5">
    <source>
        <dbReference type="ARBA" id="ARBA00022490"/>
    </source>
</evidence>
<dbReference type="STRING" id="1121442.SAMN02745702_02140"/>
<dbReference type="Proteomes" id="UP000189733">
    <property type="component" value="Unassembled WGS sequence"/>
</dbReference>
<dbReference type="Pfam" id="PF00472">
    <property type="entry name" value="RF-1"/>
    <property type="match status" value="1"/>
</dbReference>
<dbReference type="GO" id="GO:0016149">
    <property type="term" value="F:translation release factor activity, codon specific"/>
    <property type="evidence" value="ECO:0007669"/>
    <property type="project" value="UniProtKB-UniRule"/>
</dbReference>
<proteinExistence type="inferred from homology"/>
<keyword evidence="9" id="KW-0175">Coiled coil</keyword>
<dbReference type="OrthoDB" id="9806673at2"/>
<dbReference type="Pfam" id="PF03462">
    <property type="entry name" value="PCRF"/>
    <property type="match status" value="1"/>
</dbReference>
<reference evidence="12 13" key="1">
    <citation type="submission" date="2017-02" db="EMBL/GenBank/DDBJ databases">
        <authorList>
            <person name="Peterson S.W."/>
        </authorList>
    </citation>
    <scope>NUCLEOTIDE SEQUENCE [LARGE SCALE GENOMIC DNA]</scope>
    <source>
        <strain evidence="12 13">DSM 18034</strain>
    </source>
</reference>
<dbReference type="FunFam" id="3.30.70.1660:FF:000004">
    <property type="entry name" value="Peptide chain release factor 1"/>
    <property type="match status" value="1"/>
</dbReference>
<evidence type="ECO:0000256" key="7">
    <source>
        <dbReference type="HAMAP-Rule" id="MF_00093"/>
    </source>
</evidence>
<sequence>MFAKLDSIERNFEELELELASPDVFNDQEHYTKLTKMHADLGAIVKVYREYRQMQENLSDNREMLDDDDQEIRDLAKAEIDEIETRLPELEHELKLLLLPKDPMDEKNIILEIRAGTGGEEAALFASDLFRMYMRFAEHNGWKTEMMSSNETGSGGYKEVIASISGERVYSRLKYESGIHRVQRVPATESQGRIHTSACTVAIMPEAEEVELNISPEDLRIDVYRSSGPGGQSVNTTDSAIRVTHLPTGLVVTCQDEKSQHKNKAKALTVLRSRLFQMEQDRIHQEQADTRRAQVGSGDRSGRIRTYNFPQGRITDHRINLTLYRLEEVLGGDLEEIVESLVSHYQAEALRQQAEDA</sequence>
<feature type="coiled-coil region" evidence="9">
    <location>
        <begin position="48"/>
        <end position="93"/>
    </location>
</feature>
<evidence type="ECO:0000256" key="9">
    <source>
        <dbReference type="SAM" id="Coils"/>
    </source>
</evidence>
<gene>
    <name evidence="7" type="primary">prfA</name>
    <name evidence="12" type="ORF">SAMN02745702_02140</name>
</gene>
<evidence type="ECO:0000259" key="11">
    <source>
        <dbReference type="PROSITE" id="PS00745"/>
    </source>
</evidence>
<feature type="domain" description="Prokaryotic-type class I peptide chain release factors" evidence="11">
    <location>
        <begin position="225"/>
        <end position="241"/>
    </location>
</feature>
<dbReference type="SMART" id="SM00937">
    <property type="entry name" value="PCRF"/>
    <property type="match status" value="1"/>
</dbReference>
<dbReference type="InterPro" id="IPR004373">
    <property type="entry name" value="RF-1"/>
</dbReference>
<evidence type="ECO:0000256" key="10">
    <source>
        <dbReference type="SAM" id="MobiDB-lite"/>
    </source>
</evidence>
<name>A0A1T4WFI8_9BACT</name>
<keyword evidence="4 7" id="KW-0488">Methylation</keyword>
<evidence type="ECO:0000256" key="1">
    <source>
        <dbReference type="ARBA" id="ARBA00002986"/>
    </source>
</evidence>
<dbReference type="EMBL" id="FUYA01000007">
    <property type="protein sequence ID" value="SKA75919.1"/>
    <property type="molecule type" value="Genomic_DNA"/>
</dbReference>
<feature type="region of interest" description="Disordered" evidence="10">
    <location>
        <begin position="283"/>
        <end position="306"/>
    </location>
</feature>
<dbReference type="RefSeq" id="WP_078685429.1">
    <property type="nucleotide sequence ID" value="NZ_FUYA01000007.1"/>
</dbReference>
<dbReference type="SUPFAM" id="SSF75620">
    <property type="entry name" value="Release factor"/>
    <property type="match status" value="1"/>
</dbReference>
<dbReference type="NCBIfam" id="NF001859">
    <property type="entry name" value="PRK00591.1"/>
    <property type="match status" value="1"/>
</dbReference>
<dbReference type="InterPro" id="IPR050057">
    <property type="entry name" value="Prokaryotic/Mito_RF"/>
</dbReference>
<dbReference type="InterPro" id="IPR045853">
    <property type="entry name" value="Pep_chain_release_fac_I_sf"/>
</dbReference>
<keyword evidence="6 7" id="KW-0648">Protein biosynthesis</keyword>
<evidence type="ECO:0000256" key="4">
    <source>
        <dbReference type="ARBA" id="ARBA00022481"/>
    </source>
</evidence>